<dbReference type="GO" id="GO:0046872">
    <property type="term" value="F:metal ion binding"/>
    <property type="evidence" value="ECO:0007669"/>
    <property type="project" value="UniProtKB-KW"/>
</dbReference>
<evidence type="ECO:0000256" key="1">
    <source>
        <dbReference type="ARBA" id="ARBA00009175"/>
    </source>
</evidence>
<feature type="binding site" evidence="6">
    <location>
        <position position="64"/>
    </location>
    <ligand>
        <name>molybdate</name>
        <dbReference type="ChEBI" id="CHEBI:36264"/>
    </ligand>
</feature>
<evidence type="ECO:0000256" key="5">
    <source>
        <dbReference type="ARBA" id="ARBA00062515"/>
    </source>
</evidence>
<reference evidence="8 9" key="1">
    <citation type="journal article" date="2019" name="Syst. Appl. Microbiol.">
        <title>Microvirga tunisiensis sp. nov., a root nodule symbiotic bacterium isolated from Lupinus micranthus and L. luteus grown in Northern Tunisia.</title>
        <authorList>
            <person name="Msaddak A."/>
            <person name="Rejili M."/>
            <person name="Duran D."/>
            <person name="Mars M."/>
            <person name="Palacios J.M."/>
            <person name="Ruiz-Argueso T."/>
            <person name="Rey L."/>
            <person name="Imperial J."/>
        </authorList>
    </citation>
    <scope>NUCLEOTIDE SEQUENCE [LARGE SCALE GENOMIC DNA]</scope>
    <source>
        <strain evidence="8 9">Lmie10</strain>
    </source>
</reference>
<dbReference type="PANTHER" id="PTHR30632">
    <property type="entry name" value="MOLYBDATE-BINDING PERIPLASMIC PROTEIN"/>
    <property type="match status" value="1"/>
</dbReference>
<evidence type="ECO:0000256" key="7">
    <source>
        <dbReference type="SAM" id="SignalP"/>
    </source>
</evidence>
<evidence type="ECO:0000313" key="8">
    <source>
        <dbReference type="EMBL" id="MPR28655.1"/>
    </source>
</evidence>
<dbReference type="SUPFAM" id="SSF53850">
    <property type="entry name" value="Periplasmic binding protein-like II"/>
    <property type="match status" value="1"/>
</dbReference>
<dbReference type="InterPro" id="IPR005950">
    <property type="entry name" value="ModA"/>
</dbReference>
<dbReference type="AlphaFoldDB" id="A0A5N7MNU3"/>
<protein>
    <submittedName>
        <fullName evidence="8">Molybdate ABC transporter substrate-binding protein</fullName>
    </submittedName>
</protein>
<dbReference type="RefSeq" id="WP_152715102.1">
    <property type="nucleotide sequence ID" value="NZ_VOSJ01000526.1"/>
</dbReference>
<organism evidence="8 9">
    <name type="scientific">Microvirga tunisiensis</name>
    <dbReference type="NCBI Taxonomy" id="2108360"/>
    <lineage>
        <taxon>Bacteria</taxon>
        <taxon>Pseudomonadati</taxon>
        <taxon>Pseudomonadota</taxon>
        <taxon>Alphaproteobacteria</taxon>
        <taxon>Hyphomicrobiales</taxon>
        <taxon>Methylobacteriaceae</taxon>
        <taxon>Microvirga</taxon>
    </lineage>
</organism>
<keyword evidence="3 6" id="KW-0479">Metal-binding</keyword>
<sequence length="263" mass="28233">MSGIRILLSLLVVCGLAWGMAAPAAAQPGPAIAAASDLKFALDSVAARFKADTGRDLTLVYGSSGNFARQIEQSAPFEMFLSADEDLVFRLADAGRTVDRGTLYAVGRLVLFAPHGSELKLDAAFADLRAALTDGRVRRFAIANPEHAPYGRAAEQALRSQGLWDSVQSRLVLGENVSQAAQFAASGSTQGGIFAYSLALSPEVGKLGTFILVPAEWHQPLRQRMVLTRNASETAKAFYAYMQDRPAREILRRFGFVLPGEAS</sequence>
<dbReference type="GO" id="GO:1901359">
    <property type="term" value="F:tungstate binding"/>
    <property type="evidence" value="ECO:0007669"/>
    <property type="project" value="UniProtKB-ARBA"/>
</dbReference>
<keyword evidence="9" id="KW-1185">Reference proteome</keyword>
<dbReference type="InterPro" id="IPR050682">
    <property type="entry name" value="ModA/WtpA"/>
</dbReference>
<dbReference type="OrthoDB" id="9785015at2"/>
<comment type="similarity">
    <text evidence="1">Belongs to the bacterial solute-binding protein ModA family.</text>
</comment>
<gene>
    <name evidence="8" type="primary">modA</name>
    <name evidence="8" type="ORF">FS320_26810</name>
</gene>
<evidence type="ECO:0000256" key="3">
    <source>
        <dbReference type="ARBA" id="ARBA00022723"/>
    </source>
</evidence>
<dbReference type="PANTHER" id="PTHR30632:SF14">
    <property type="entry name" value="TUNGSTATE_MOLYBDATE_CHROMATE-BINDING PROTEIN MODA"/>
    <property type="match status" value="1"/>
</dbReference>
<proteinExistence type="inferred from homology"/>
<evidence type="ECO:0000256" key="4">
    <source>
        <dbReference type="ARBA" id="ARBA00022729"/>
    </source>
</evidence>
<dbReference type="GO" id="GO:0015689">
    <property type="term" value="P:molybdate ion transport"/>
    <property type="evidence" value="ECO:0007669"/>
    <property type="project" value="InterPro"/>
</dbReference>
<accession>A0A5N7MNU3</accession>
<dbReference type="Pfam" id="PF13531">
    <property type="entry name" value="SBP_bac_11"/>
    <property type="match status" value="1"/>
</dbReference>
<evidence type="ECO:0000256" key="6">
    <source>
        <dbReference type="PIRSR" id="PIRSR004846-1"/>
    </source>
</evidence>
<dbReference type="Gene3D" id="3.40.190.10">
    <property type="entry name" value="Periplasmic binding protein-like II"/>
    <property type="match status" value="2"/>
</dbReference>
<keyword evidence="2 6" id="KW-0500">Molybdenum</keyword>
<feature type="chain" id="PRO_5030135610" evidence="7">
    <location>
        <begin position="27"/>
        <end position="263"/>
    </location>
</feature>
<keyword evidence="4 7" id="KW-0732">Signal</keyword>
<comment type="caution">
    <text evidence="8">The sequence shown here is derived from an EMBL/GenBank/DDBJ whole genome shotgun (WGS) entry which is preliminary data.</text>
</comment>
<comment type="subunit">
    <text evidence="5">The complex is composed of two ATP-binding proteins (ModC), two transmembrane proteins (ModB) and a solute-binding protein (ModA).</text>
</comment>
<dbReference type="CDD" id="cd13539">
    <property type="entry name" value="PBP2_AvModA"/>
    <property type="match status" value="1"/>
</dbReference>
<dbReference type="GO" id="GO:0030973">
    <property type="term" value="F:molybdate ion binding"/>
    <property type="evidence" value="ECO:0007669"/>
    <property type="project" value="InterPro"/>
</dbReference>
<evidence type="ECO:0000256" key="2">
    <source>
        <dbReference type="ARBA" id="ARBA00022505"/>
    </source>
</evidence>
<feature type="signal peptide" evidence="7">
    <location>
        <begin position="1"/>
        <end position="26"/>
    </location>
</feature>
<dbReference type="InterPro" id="IPR044084">
    <property type="entry name" value="AvModA-like_subst-bd"/>
</dbReference>
<name>A0A5N7MNU3_9HYPH</name>
<feature type="binding site" evidence="6">
    <location>
        <position position="177"/>
    </location>
    <ligand>
        <name>molybdate</name>
        <dbReference type="ChEBI" id="CHEBI:36264"/>
    </ligand>
</feature>
<dbReference type="PIRSF" id="PIRSF004846">
    <property type="entry name" value="ModA"/>
    <property type="match status" value="1"/>
</dbReference>
<evidence type="ECO:0000313" key="9">
    <source>
        <dbReference type="Proteomes" id="UP000403266"/>
    </source>
</evidence>
<dbReference type="EMBL" id="VOSK01000162">
    <property type="protein sequence ID" value="MPR28655.1"/>
    <property type="molecule type" value="Genomic_DNA"/>
</dbReference>
<dbReference type="FunFam" id="3.40.190.10:FF:000035">
    <property type="entry name" value="Molybdate ABC transporter substrate-binding protein"/>
    <property type="match status" value="1"/>
</dbReference>
<dbReference type="NCBIfam" id="TIGR01256">
    <property type="entry name" value="modA"/>
    <property type="match status" value="1"/>
</dbReference>
<dbReference type="Proteomes" id="UP000403266">
    <property type="component" value="Unassembled WGS sequence"/>
</dbReference>